<keyword evidence="4" id="KW-1185">Reference proteome</keyword>
<dbReference type="PANTHER" id="PTHR24148:SF73">
    <property type="entry name" value="HET DOMAIN PROTEIN (AFU_ORTHOLOGUE AFUA_8G01020)"/>
    <property type="match status" value="1"/>
</dbReference>
<organism evidence="3 4">
    <name type="scientific">Colletotrichum salicis</name>
    <dbReference type="NCBI Taxonomy" id="1209931"/>
    <lineage>
        <taxon>Eukaryota</taxon>
        <taxon>Fungi</taxon>
        <taxon>Dikarya</taxon>
        <taxon>Ascomycota</taxon>
        <taxon>Pezizomycotina</taxon>
        <taxon>Sordariomycetes</taxon>
        <taxon>Hypocreomycetidae</taxon>
        <taxon>Glomerellales</taxon>
        <taxon>Glomerellaceae</taxon>
        <taxon>Colletotrichum</taxon>
        <taxon>Colletotrichum acutatum species complex</taxon>
    </lineage>
</organism>
<proteinExistence type="predicted"/>
<dbReference type="AlphaFoldDB" id="A0A135SLK8"/>
<dbReference type="Proteomes" id="UP000070121">
    <property type="component" value="Unassembled WGS sequence"/>
</dbReference>
<dbReference type="EMBL" id="JFFI01002342">
    <property type="protein sequence ID" value="KXH36810.1"/>
    <property type="molecule type" value="Genomic_DNA"/>
</dbReference>
<gene>
    <name evidence="3" type="ORF">CSAL01_01180</name>
</gene>
<evidence type="ECO:0000313" key="4">
    <source>
        <dbReference type="Proteomes" id="UP000070121"/>
    </source>
</evidence>
<sequence>MATYPYRPLNLPNETRILTVQPGNFDDKIICGISHLNLFSPDAPYEALSYCWSKSIEAAKEIDPESDIPWAVYGKDDDGNTTSESGTSKWKDLCDHPYHGEQYIRGGGRMPDAPITCDGVEIIVGGELFRALRRMRSEEGGEPLRIWVDALCINQQDIKERNEHVQVMGRVYAGAVSTRVWLGESTEMDFHAIRTLYAISEVFDDISVHSKVVDMVSATIQEVQWHFHNNADTRRLDWGLLADLLNRSWFKRTWIIQEVVNSREVMVHLGPIQIPWHFMAVVILTLSDFKLQTLISECKGFKAIGFMEQLRKERVDEAATFTNTPLLTLLEELRDFQATIPSDKIYGVLCLVNQKGDYVVDYSQTPERVFTEFAVNNIKTGSLDILTHCVESSKPTTLKLPSWVPDWTRPGWTEPLRIRGLKASATGDRKPNLLIDEDTGVLHIMGRIVDVVAQVECQRQIPGPNQQGPIGGGSTDEVEKGVAEDLGKPSDSKAIKMAKYGGPIFKHEEENYQERADGSRAEDDAGLPRSPINDAEYRLNETIEKMGKHAEQWYRSVTDVAFPDKTATPKTWENLWRTFMCNRTRDNKRPGEDCAIGFEIHYKIALEPGKGLARVLQERTDHEIEFHGLAPQDGVAHYMKEKEIAEKFIGAHTKWTYDRRFFRSEEGRFGWAVDGVRKGDLVVVLYGCDYPIIVRCDEQKKSQIIGDCYIHDLMDGEAMEESLAFAETEFEIV</sequence>
<dbReference type="InterPro" id="IPR052895">
    <property type="entry name" value="HetReg/Transcr_Mod"/>
</dbReference>
<reference evidence="3 4" key="1">
    <citation type="submission" date="2014-02" db="EMBL/GenBank/DDBJ databases">
        <title>The genome sequence of Colletotrichum salicis CBS 607.94.</title>
        <authorList>
            <person name="Baroncelli R."/>
            <person name="Thon M.R."/>
        </authorList>
    </citation>
    <scope>NUCLEOTIDE SEQUENCE [LARGE SCALE GENOMIC DNA]</scope>
    <source>
        <strain evidence="3 4">CBS 607.94</strain>
    </source>
</reference>
<name>A0A135SLK8_9PEZI</name>
<dbReference type="Pfam" id="PF26639">
    <property type="entry name" value="Het-6_barrel"/>
    <property type="match status" value="1"/>
</dbReference>
<accession>A0A135SLK8</accession>
<dbReference type="OrthoDB" id="2157530at2759"/>
<feature type="compositionally biased region" description="Basic and acidic residues" evidence="1">
    <location>
        <begin position="508"/>
        <end position="523"/>
    </location>
</feature>
<dbReference type="PANTHER" id="PTHR24148">
    <property type="entry name" value="ANKYRIN REPEAT DOMAIN-CONTAINING PROTEIN 39 HOMOLOG-RELATED"/>
    <property type="match status" value="1"/>
</dbReference>
<dbReference type="InterPro" id="IPR010730">
    <property type="entry name" value="HET"/>
</dbReference>
<comment type="caution">
    <text evidence="3">The sequence shown here is derived from an EMBL/GenBank/DDBJ whole genome shotgun (WGS) entry which is preliminary data.</text>
</comment>
<feature type="region of interest" description="Disordered" evidence="1">
    <location>
        <begin position="508"/>
        <end position="532"/>
    </location>
</feature>
<evidence type="ECO:0000259" key="2">
    <source>
        <dbReference type="Pfam" id="PF06985"/>
    </source>
</evidence>
<evidence type="ECO:0000256" key="1">
    <source>
        <dbReference type="SAM" id="MobiDB-lite"/>
    </source>
</evidence>
<evidence type="ECO:0000313" key="3">
    <source>
        <dbReference type="EMBL" id="KXH36810.1"/>
    </source>
</evidence>
<dbReference type="Pfam" id="PF06985">
    <property type="entry name" value="HET"/>
    <property type="match status" value="1"/>
</dbReference>
<protein>
    <recommendedName>
        <fullName evidence="2">Heterokaryon incompatibility domain-containing protein</fullName>
    </recommendedName>
</protein>
<feature type="domain" description="Heterokaryon incompatibility" evidence="2">
    <location>
        <begin position="114"/>
        <end position="258"/>
    </location>
</feature>